<name>A0ABW9RJX1_9BACT</name>
<proteinExistence type="predicted"/>
<dbReference type="Pfam" id="PF19765">
    <property type="entry name" value="DUF6252"/>
    <property type="match status" value="1"/>
</dbReference>
<feature type="chain" id="PRO_5047464731" description="Lipoprotein" evidence="1">
    <location>
        <begin position="24"/>
        <end position="177"/>
    </location>
</feature>
<evidence type="ECO:0000256" key="1">
    <source>
        <dbReference type="SAM" id="SignalP"/>
    </source>
</evidence>
<dbReference type="PROSITE" id="PS51257">
    <property type="entry name" value="PROKAR_LIPOPROTEIN"/>
    <property type="match status" value="1"/>
</dbReference>
<reference evidence="2 3" key="1">
    <citation type="submission" date="2019-02" db="EMBL/GenBank/DDBJ databases">
        <authorList>
            <person name="Goldberg S.R."/>
            <person name="Haltli B.A."/>
            <person name="Correa H."/>
            <person name="Russell K.G."/>
        </authorList>
    </citation>
    <scope>NUCLEOTIDE SEQUENCE [LARGE SCALE GENOMIC DNA]</scope>
    <source>
        <strain evidence="2 3">JCM 16186</strain>
    </source>
</reference>
<dbReference type="EMBL" id="SMLW01000232">
    <property type="protein sequence ID" value="MTI23555.1"/>
    <property type="molecule type" value="Genomic_DNA"/>
</dbReference>
<feature type="signal peptide" evidence="1">
    <location>
        <begin position="1"/>
        <end position="23"/>
    </location>
</feature>
<protein>
    <recommendedName>
        <fullName evidence="4">Lipoprotein</fullName>
    </recommendedName>
</protein>
<dbReference type="Proteomes" id="UP000798808">
    <property type="component" value="Unassembled WGS sequence"/>
</dbReference>
<dbReference type="InterPro" id="IPR046219">
    <property type="entry name" value="DUF6252"/>
</dbReference>
<accession>A0ABW9RJX1</accession>
<evidence type="ECO:0000313" key="2">
    <source>
        <dbReference type="EMBL" id="MTI23555.1"/>
    </source>
</evidence>
<keyword evidence="1" id="KW-0732">Signal</keyword>
<comment type="caution">
    <text evidence="2">The sequence shown here is derived from an EMBL/GenBank/DDBJ whole genome shotgun (WGS) entry which is preliminary data.</text>
</comment>
<evidence type="ECO:0008006" key="4">
    <source>
        <dbReference type="Google" id="ProtNLM"/>
    </source>
</evidence>
<dbReference type="RefSeq" id="WP_155168693.1">
    <property type="nucleotide sequence ID" value="NZ_BAAAFL010000043.1"/>
</dbReference>
<organism evidence="2 3">
    <name type="scientific">Fulvivirga kasyanovii</name>
    <dbReference type="NCBI Taxonomy" id="396812"/>
    <lineage>
        <taxon>Bacteria</taxon>
        <taxon>Pseudomonadati</taxon>
        <taxon>Bacteroidota</taxon>
        <taxon>Cytophagia</taxon>
        <taxon>Cytophagales</taxon>
        <taxon>Fulvivirgaceae</taxon>
        <taxon>Fulvivirga</taxon>
    </lineage>
</organism>
<evidence type="ECO:0000313" key="3">
    <source>
        <dbReference type="Proteomes" id="UP000798808"/>
    </source>
</evidence>
<sequence length="177" mass="19549">MNKYFTYILFPVSLALFIGFSSCQEDDELPPITSEGKNTFGCLVNGKLFTPKAPPGQTGTEADLFQLGDTATSVNIYGSNYASDQSFFISIIDSAELQVDKTYSLTDTTCCGIEYTEYSDSPSCTYKKALSGHVKLLKFDVNQKILSGTFEFKAYSDVCDDTVTITEGRFDIGEIWQ</sequence>
<gene>
    <name evidence="2" type="ORF">E1163_01180</name>
</gene>
<keyword evidence="3" id="KW-1185">Reference proteome</keyword>